<dbReference type="Proteomes" id="UP001054252">
    <property type="component" value="Unassembled WGS sequence"/>
</dbReference>
<dbReference type="AlphaFoldDB" id="A0AAV5K0D6"/>
<name>A0AAV5K0D6_9ROSI</name>
<evidence type="ECO:0000313" key="2">
    <source>
        <dbReference type="Proteomes" id="UP001054252"/>
    </source>
</evidence>
<keyword evidence="2" id="KW-1185">Reference proteome</keyword>
<evidence type="ECO:0000313" key="1">
    <source>
        <dbReference type="EMBL" id="GKV18366.1"/>
    </source>
</evidence>
<accession>A0AAV5K0D6</accession>
<gene>
    <name evidence="1" type="ORF">SLEP1_g28762</name>
</gene>
<protein>
    <submittedName>
        <fullName evidence="1">Uncharacterized protein</fullName>
    </submittedName>
</protein>
<organism evidence="1 2">
    <name type="scientific">Rubroshorea leprosula</name>
    <dbReference type="NCBI Taxonomy" id="152421"/>
    <lineage>
        <taxon>Eukaryota</taxon>
        <taxon>Viridiplantae</taxon>
        <taxon>Streptophyta</taxon>
        <taxon>Embryophyta</taxon>
        <taxon>Tracheophyta</taxon>
        <taxon>Spermatophyta</taxon>
        <taxon>Magnoliopsida</taxon>
        <taxon>eudicotyledons</taxon>
        <taxon>Gunneridae</taxon>
        <taxon>Pentapetalae</taxon>
        <taxon>rosids</taxon>
        <taxon>malvids</taxon>
        <taxon>Malvales</taxon>
        <taxon>Dipterocarpaceae</taxon>
        <taxon>Rubroshorea</taxon>
    </lineage>
</organism>
<dbReference type="EMBL" id="BPVZ01000050">
    <property type="protein sequence ID" value="GKV18366.1"/>
    <property type="molecule type" value="Genomic_DNA"/>
</dbReference>
<sequence>MKHRRQHKTNDNDDQSGDGDVIIVSAIARGDKEYWSLGGAGRWINRGRYSLWIF</sequence>
<proteinExistence type="predicted"/>
<reference evidence="1 2" key="1">
    <citation type="journal article" date="2021" name="Commun. Biol.">
        <title>The genome of Shorea leprosula (Dipterocarpaceae) highlights the ecological relevance of drought in aseasonal tropical rainforests.</title>
        <authorList>
            <person name="Ng K.K.S."/>
            <person name="Kobayashi M.J."/>
            <person name="Fawcett J.A."/>
            <person name="Hatakeyama M."/>
            <person name="Paape T."/>
            <person name="Ng C.H."/>
            <person name="Ang C.C."/>
            <person name="Tnah L.H."/>
            <person name="Lee C.T."/>
            <person name="Nishiyama T."/>
            <person name="Sese J."/>
            <person name="O'Brien M.J."/>
            <person name="Copetti D."/>
            <person name="Mohd Noor M.I."/>
            <person name="Ong R.C."/>
            <person name="Putra M."/>
            <person name="Sireger I.Z."/>
            <person name="Indrioko S."/>
            <person name="Kosugi Y."/>
            <person name="Izuno A."/>
            <person name="Isagi Y."/>
            <person name="Lee S.L."/>
            <person name="Shimizu K.K."/>
        </authorList>
    </citation>
    <scope>NUCLEOTIDE SEQUENCE [LARGE SCALE GENOMIC DNA]</scope>
    <source>
        <strain evidence="1">214</strain>
    </source>
</reference>
<comment type="caution">
    <text evidence="1">The sequence shown here is derived from an EMBL/GenBank/DDBJ whole genome shotgun (WGS) entry which is preliminary data.</text>
</comment>